<dbReference type="AlphaFoldDB" id="A0A251Y8T4"/>
<protein>
    <submittedName>
        <fullName evidence="1">Thioesterase superfamily protein</fullName>
    </submittedName>
</protein>
<comment type="caution">
    <text evidence="1">The sequence shown here is derived from an EMBL/GenBank/DDBJ whole genome shotgun (WGS) entry which is preliminary data.</text>
</comment>
<dbReference type="CDD" id="cd00586">
    <property type="entry name" value="4HBT"/>
    <property type="match status" value="1"/>
</dbReference>
<dbReference type="PANTHER" id="PTHR12475:SF4">
    <property type="entry name" value="PROTEIN THEM6"/>
    <property type="match status" value="1"/>
</dbReference>
<dbReference type="Proteomes" id="UP000194837">
    <property type="component" value="Unassembled WGS sequence"/>
</dbReference>
<name>A0A251Y8T4_9MICO</name>
<dbReference type="EMBL" id="MDJW01000008">
    <property type="protein sequence ID" value="OUE20672.1"/>
    <property type="molecule type" value="Genomic_DNA"/>
</dbReference>
<dbReference type="RefSeq" id="WP_086521254.1">
    <property type="nucleotide sequence ID" value="NZ_MDJW01000008.1"/>
</dbReference>
<organism evidence="1 2">
    <name type="scientific">Clavibacter michiganensis</name>
    <dbReference type="NCBI Taxonomy" id="28447"/>
    <lineage>
        <taxon>Bacteria</taxon>
        <taxon>Bacillati</taxon>
        <taxon>Actinomycetota</taxon>
        <taxon>Actinomycetes</taxon>
        <taxon>Micrococcales</taxon>
        <taxon>Microbacteriaceae</taxon>
        <taxon>Clavibacter</taxon>
    </lineage>
</organism>
<dbReference type="SUPFAM" id="SSF54637">
    <property type="entry name" value="Thioesterase/thiol ester dehydrase-isomerase"/>
    <property type="match status" value="1"/>
</dbReference>
<reference evidence="1 2" key="1">
    <citation type="submission" date="2016-08" db="EMBL/GenBank/DDBJ databases">
        <title>Genome sequence of Clavibacter michiganensis spp strain CFBP7494.</title>
        <authorList>
            <person name="Thapa S.P."/>
            <person name="Coaker G."/>
            <person name="Jacques M.-A."/>
        </authorList>
    </citation>
    <scope>NUCLEOTIDE SEQUENCE [LARGE SCALE GENOMIC DNA]</scope>
    <source>
        <strain evidence="1">CFBP7494</strain>
    </source>
</reference>
<dbReference type="PANTHER" id="PTHR12475">
    <property type="match status" value="1"/>
</dbReference>
<sequence length="171" mass="19722">MNLYFRLLVMRLTSRRRGRLGLWDTARTGFRVLPNDLDLFRHMNNGRYLTIMDVARLDLLVRSGLWARVRARGWYPVVAGQTITYRRSLTLGQRFVVESRILGTHDRWSYVEQTFLVGDQVAARAVVRNRFLHDGGGTVSEEELAELVGPVPDDGRMPDWVADWTSSTRTI</sequence>
<accession>A0A251Y8T4</accession>
<dbReference type="Pfam" id="PF13279">
    <property type="entry name" value="4HBT_2"/>
    <property type="match status" value="1"/>
</dbReference>
<dbReference type="Gene3D" id="3.10.129.10">
    <property type="entry name" value="Hotdog Thioesterase"/>
    <property type="match status" value="1"/>
</dbReference>
<dbReference type="InterPro" id="IPR029069">
    <property type="entry name" value="HotDog_dom_sf"/>
</dbReference>
<evidence type="ECO:0000313" key="1">
    <source>
        <dbReference type="EMBL" id="OUE20672.1"/>
    </source>
</evidence>
<dbReference type="InterPro" id="IPR051490">
    <property type="entry name" value="THEM6_lcsJ_thioesterase"/>
</dbReference>
<gene>
    <name evidence="1" type="ORF">BFL34_01490</name>
</gene>
<evidence type="ECO:0000313" key="2">
    <source>
        <dbReference type="Proteomes" id="UP000194837"/>
    </source>
</evidence>
<proteinExistence type="predicted"/>